<evidence type="ECO:0000256" key="1">
    <source>
        <dbReference type="SAM" id="MobiDB-lite"/>
    </source>
</evidence>
<dbReference type="GO" id="GO:0007186">
    <property type="term" value="P:G protein-coupled receptor signaling pathway"/>
    <property type="evidence" value="ECO:0007669"/>
    <property type="project" value="TreeGrafter"/>
</dbReference>
<organism evidence="3 4">
    <name type="scientific">Nothoprocta perdicaria</name>
    <name type="common">Chilean tinamou</name>
    <name type="synonym">Crypturus perdicarius</name>
    <dbReference type="NCBI Taxonomy" id="30464"/>
    <lineage>
        <taxon>Eukaryota</taxon>
        <taxon>Metazoa</taxon>
        <taxon>Chordata</taxon>
        <taxon>Craniata</taxon>
        <taxon>Vertebrata</taxon>
        <taxon>Euteleostomi</taxon>
        <taxon>Archelosauria</taxon>
        <taxon>Archosauria</taxon>
        <taxon>Dinosauria</taxon>
        <taxon>Saurischia</taxon>
        <taxon>Theropoda</taxon>
        <taxon>Coelurosauria</taxon>
        <taxon>Aves</taxon>
        <taxon>Palaeognathae</taxon>
        <taxon>Tinamiformes</taxon>
        <taxon>Tinamidae</taxon>
        <taxon>Nothoprocta</taxon>
    </lineage>
</organism>
<dbReference type="Pfam" id="PF00621">
    <property type="entry name" value="RhoGEF"/>
    <property type="match status" value="1"/>
</dbReference>
<dbReference type="GO" id="GO:0005085">
    <property type="term" value="F:guanyl-nucleotide exchange factor activity"/>
    <property type="evidence" value="ECO:0007669"/>
    <property type="project" value="InterPro"/>
</dbReference>
<dbReference type="GO" id="GO:0001664">
    <property type="term" value="F:G protein-coupled receptor binding"/>
    <property type="evidence" value="ECO:0007669"/>
    <property type="project" value="TreeGrafter"/>
</dbReference>
<dbReference type="Proteomes" id="UP000694420">
    <property type="component" value="Unplaced"/>
</dbReference>
<dbReference type="PANTHER" id="PTHR45872">
    <property type="entry name" value="RHO GUANINE NUCLEOTIDE EXCHANGE FACTOR 2, ISOFORM D"/>
    <property type="match status" value="1"/>
</dbReference>
<evidence type="ECO:0000313" key="3">
    <source>
        <dbReference type="Ensembl" id="ENSNPEP00000001975.1"/>
    </source>
</evidence>
<dbReference type="SMART" id="SM00325">
    <property type="entry name" value="RhoGEF"/>
    <property type="match status" value="1"/>
</dbReference>
<dbReference type="AlphaFoldDB" id="A0A8C6YQP3"/>
<evidence type="ECO:0000313" key="4">
    <source>
        <dbReference type="Proteomes" id="UP000694420"/>
    </source>
</evidence>
<dbReference type="GO" id="GO:0005737">
    <property type="term" value="C:cytoplasm"/>
    <property type="evidence" value="ECO:0007669"/>
    <property type="project" value="TreeGrafter"/>
</dbReference>
<dbReference type="InterPro" id="IPR001331">
    <property type="entry name" value="GDS_CDC24_CS"/>
</dbReference>
<dbReference type="GO" id="GO:0035556">
    <property type="term" value="P:intracellular signal transduction"/>
    <property type="evidence" value="ECO:0007669"/>
    <property type="project" value="InterPro"/>
</dbReference>
<dbReference type="Gene3D" id="1.20.900.10">
    <property type="entry name" value="Dbl homology (DH) domain"/>
    <property type="match status" value="1"/>
</dbReference>
<sequence length="301" mass="33619">MAAGGPRLLARESEACAPCAEGSSPSRAQVDIGGTGSTVGWARRPRGAAEYSHLRLSSSQEHRVTQPGLRRRPLPPSPPGGRLDPQNWQHTVSREVLANLPQKEIDRQEVINELFATEGSHLRILRVLDLLFYQRLKKEGLLAREELALLFPNLPDVIEIHSKPLPAFLGLFPGNPKLREEGPIIKEIGDLMLSRFDGAAKEEIQQVTADFCSYQSIALELIKTKQRKESRFQIFMQEAESNPQCRRLQLKDLIISEMQRLTKYPLLLENILKHTEGRAPRGARRGPFACSMVPGKSPSGL</sequence>
<dbReference type="InterPro" id="IPR035899">
    <property type="entry name" value="DBL_dom_sf"/>
</dbReference>
<proteinExistence type="predicted"/>
<dbReference type="PROSITE" id="PS00741">
    <property type="entry name" value="DH_1"/>
    <property type="match status" value="1"/>
</dbReference>
<feature type="region of interest" description="Disordered" evidence="1">
    <location>
        <begin position="19"/>
        <end position="87"/>
    </location>
</feature>
<name>A0A8C6YQP3_NOTPE</name>
<dbReference type="CDD" id="cd00160">
    <property type="entry name" value="RhoGEF"/>
    <property type="match status" value="1"/>
</dbReference>
<keyword evidence="4" id="KW-1185">Reference proteome</keyword>
<accession>A0A8C6YQP3</accession>
<dbReference type="PROSITE" id="PS50010">
    <property type="entry name" value="DH_2"/>
    <property type="match status" value="1"/>
</dbReference>
<dbReference type="InterPro" id="IPR000219">
    <property type="entry name" value="DH_dom"/>
</dbReference>
<dbReference type="PANTHER" id="PTHR45872:SF1">
    <property type="entry name" value="RHO GUANINE NUCLEOTIDE EXCHANGE FACTOR 11"/>
    <property type="match status" value="1"/>
</dbReference>
<reference evidence="3" key="2">
    <citation type="submission" date="2025-09" db="UniProtKB">
        <authorList>
            <consortium name="Ensembl"/>
        </authorList>
    </citation>
    <scope>IDENTIFICATION</scope>
</reference>
<evidence type="ECO:0000259" key="2">
    <source>
        <dbReference type="PROSITE" id="PS50010"/>
    </source>
</evidence>
<dbReference type="Ensembl" id="ENSNPET00000002016.1">
    <property type="protein sequence ID" value="ENSNPEP00000001975.1"/>
    <property type="gene ID" value="ENSNPEG00000001525.1"/>
</dbReference>
<dbReference type="SUPFAM" id="SSF48065">
    <property type="entry name" value="DBL homology domain (DH-domain)"/>
    <property type="match status" value="1"/>
</dbReference>
<protein>
    <recommendedName>
        <fullName evidence="2">DH domain-containing protein</fullName>
    </recommendedName>
</protein>
<feature type="domain" description="DH" evidence="2">
    <location>
        <begin position="106"/>
        <end position="301"/>
    </location>
</feature>
<reference evidence="3" key="1">
    <citation type="submission" date="2025-08" db="UniProtKB">
        <authorList>
            <consortium name="Ensembl"/>
        </authorList>
    </citation>
    <scope>IDENTIFICATION</scope>
</reference>